<dbReference type="Proteomes" id="UP000001997">
    <property type="component" value="Unassembled WGS sequence"/>
</dbReference>
<reference evidence="1 2" key="1">
    <citation type="journal article" date="2009" name="Nature">
        <title>Evolution of pathogenicity and sexual reproduction in eight Candida genomes.</title>
        <authorList>
            <person name="Butler G."/>
            <person name="Rasmussen M.D."/>
            <person name="Lin M.F."/>
            <person name="Santos M.A."/>
            <person name="Sakthikumar S."/>
            <person name="Munro C.A."/>
            <person name="Rheinbay E."/>
            <person name="Grabherr M."/>
            <person name="Forche A."/>
            <person name="Reedy J.L."/>
            <person name="Agrafioti I."/>
            <person name="Arnaud M.B."/>
            <person name="Bates S."/>
            <person name="Brown A.J."/>
            <person name="Brunke S."/>
            <person name="Costanzo M.C."/>
            <person name="Fitzpatrick D.A."/>
            <person name="de Groot P.W."/>
            <person name="Harris D."/>
            <person name="Hoyer L.L."/>
            <person name="Hube B."/>
            <person name="Klis F.M."/>
            <person name="Kodira C."/>
            <person name="Lennard N."/>
            <person name="Logue M.E."/>
            <person name="Martin R."/>
            <person name="Neiman A.M."/>
            <person name="Nikolaou E."/>
            <person name="Quail M.A."/>
            <person name="Quinn J."/>
            <person name="Santos M.C."/>
            <person name="Schmitzberger F.F."/>
            <person name="Sherlock G."/>
            <person name="Shah P."/>
            <person name="Silverstein K.A."/>
            <person name="Skrzypek M.S."/>
            <person name="Soll D."/>
            <person name="Staggs R."/>
            <person name="Stansfield I."/>
            <person name="Stumpf M.P."/>
            <person name="Sudbery P.E."/>
            <person name="Srikantha T."/>
            <person name="Zeng Q."/>
            <person name="Berman J."/>
            <person name="Berriman M."/>
            <person name="Heitman J."/>
            <person name="Gow N.A."/>
            <person name="Lorenz M.C."/>
            <person name="Birren B.W."/>
            <person name="Kellis M."/>
            <person name="Cuomo C.A."/>
        </authorList>
    </citation>
    <scope>NUCLEOTIDE SEQUENCE [LARGE SCALE GENOMIC DNA]</scope>
    <source>
        <strain evidence="2">ATCC 6260 / CBS 566 / DSM 6381 / JCM 1539 / NBRC 10279 / NRRL Y-324</strain>
    </source>
</reference>
<dbReference type="EMBL" id="CH408155">
    <property type="protein sequence ID" value="EDK36603.1"/>
    <property type="molecule type" value="Genomic_DNA"/>
</dbReference>
<dbReference type="AlphaFoldDB" id="A5DBP7"/>
<dbReference type="HOGENOM" id="CLU_1116092_0_0_1"/>
<sequence>MVLKSGTSSVSHKYIAAKLRTFSATPYNSSSIIIHSLSLSFPNRITTSLSSSERIAWSTCQPVCKCGRKTDPMNASRRKKRNIDERANTALRAAVRVPKYFAPTTNTNIMPPDHLDGKPTPGILTTFDFLPPAQKATFNVQLDMLRSQKDFPLSRKWIVYFTKRGKTAITELERVFASKEDYVHGFRDLQQKWSRNIQIEQIHVMRMGFYPKRKSMLFETGGTMEIKVSSEDWGKFEAIVAEMLEDKSK</sequence>
<dbReference type="RefSeq" id="XP_001487324.1">
    <property type="nucleotide sequence ID" value="XM_001487274.1"/>
</dbReference>
<name>A5DBP7_PICGU</name>
<keyword evidence="2" id="KW-1185">Reference proteome</keyword>
<protein>
    <submittedName>
        <fullName evidence="1">Uncharacterized protein</fullName>
    </submittedName>
</protein>
<evidence type="ECO:0000313" key="1">
    <source>
        <dbReference type="EMBL" id="EDK36603.1"/>
    </source>
</evidence>
<evidence type="ECO:0000313" key="2">
    <source>
        <dbReference type="Proteomes" id="UP000001997"/>
    </source>
</evidence>
<dbReference type="OrthoDB" id="5532738at2759"/>
<gene>
    <name evidence="1" type="ORF">PGUG_00702</name>
</gene>
<accession>A5DBP7</accession>
<dbReference type="InParanoid" id="A5DBP7"/>
<dbReference type="KEGG" id="pgu:PGUG_00702"/>
<dbReference type="VEuPathDB" id="FungiDB:PGUG_00702"/>
<dbReference type="GeneID" id="5129147"/>
<proteinExistence type="predicted"/>
<organism evidence="1 2">
    <name type="scientific">Meyerozyma guilliermondii (strain ATCC 6260 / CBS 566 / DSM 6381 / JCM 1539 / NBRC 10279 / NRRL Y-324)</name>
    <name type="common">Yeast</name>
    <name type="synonym">Candida guilliermondii</name>
    <dbReference type="NCBI Taxonomy" id="294746"/>
    <lineage>
        <taxon>Eukaryota</taxon>
        <taxon>Fungi</taxon>
        <taxon>Dikarya</taxon>
        <taxon>Ascomycota</taxon>
        <taxon>Saccharomycotina</taxon>
        <taxon>Pichiomycetes</taxon>
        <taxon>Debaryomycetaceae</taxon>
        <taxon>Meyerozyma</taxon>
    </lineage>
</organism>